<sequence length="427" mass="44726">MTLMAGVGACDGLAPPDQDPWLGGVSREGPAAAWTVQVATGGHQVAVLGDVVVVTDEGTLLGLDLTTGRERWRRDVTGEYRISVAGGLVAQQTTDGPLEVVDPATGATRWRDDRPGWRHVVRQEAVYADDCAVRREAEQPGCVVEARALADGAVRWTLPATVSGVRDDRIGTREPVAPASGKYLLAGIGDRGAPFGAVDTRTGRPLKGRIGVRGWYAFVVGDVLVSTDHDPPRGDRRCTVTVTGVAAADGAARWSGAIYSGRRADNECAKTLADRENGAALIGTGSRVAAVTEGGRPQLVDLATGDTVWTADGPGAPIDGYGTALLVRQFADQGPFRLLDVESGRERWTVPDTGLPGTSASWASAVTGGLVAVSGATGDRPFVLVHEVDSGKQLGRFPSWLAGAGDDWVAVTRGTGVRELTLEFVRF</sequence>
<dbReference type="Gene3D" id="2.40.128.630">
    <property type="match status" value="1"/>
</dbReference>
<dbReference type="Pfam" id="PF13360">
    <property type="entry name" value="PQQ_2"/>
    <property type="match status" value="2"/>
</dbReference>
<dbReference type="Proteomes" id="UP000823521">
    <property type="component" value="Unassembled WGS sequence"/>
</dbReference>
<feature type="domain" description="Pyrrolo-quinoline quinone repeat" evidence="1">
    <location>
        <begin position="241"/>
        <end position="349"/>
    </location>
</feature>
<gene>
    <name evidence="2" type="ORF">GSF22_28195</name>
</gene>
<name>A0ABS3VZ75_MICEH</name>
<dbReference type="Gene3D" id="2.130.10.10">
    <property type="entry name" value="YVTN repeat-like/Quinoprotein amine dehydrogenase"/>
    <property type="match status" value="1"/>
</dbReference>
<dbReference type="InterPro" id="IPR015943">
    <property type="entry name" value="WD40/YVTN_repeat-like_dom_sf"/>
</dbReference>
<dbReference type="SUPFAM" id="SSF50998">
    <property type="entry name" value="Quinoprotein alcohol dehydrogenase-like"/>
    <property type="match status" value="1"/>
</dbReference>
<dbReference type="EMBL" id="WVUH01000358">
    <property type="protein sequence ID" value="MBO4209842.1"/>
    <property type="molecule type" value="Genomic_DNA"/>
</dbReference>
<feature type="domain" description="Pyrrolo-quinoline quinone repeat" evidence="1">
    <location>
        <begin position="26"/>
        <end position="210"/>
    </location>
</feature>
<keyword evidence="3" id="KW-1185">Reference proteome</keyword>
<comment type="caution">
    <text evidence="2">The sequence shown here is derived from an EMBL/GenBank/DDBJ whole genome shotgun (WGS) entry which is preliminary data.</text>
</comment>
<evidence type="ECO:0000259" key="1">
    <source>
        <dbReference type="Pfam" id="PF13360"/>
    </source>
</evidence>
<dbReference type="InterPro" id="IPR002372">
    <property type="entry name" value="PQQ_rpt_dom"/>
</dbReference>
<dbReference type="InterPro" id="IPR011047">
    <property type="entry name" value="Quinoprotein_ADH-like_sf"/>
</dbReference>
<evidence type="ECO:0000313" key="3">
    <source>
        <dbReference type="Proteomes" id="UP000823521"/>
    </source>
</evidence>
<accession>A0ABS3VZ75</accession>
<proteinExistence type="predicted"/>
<protein>
    <submittedName>
        <fullName evidence="2">PQQ-binding-like beta-propeller repeat protein</fullName>
    </submittedName>
</protein>
<reference evidence="2 3" key="1">
    <citation type="submission" date="2019-12" db="EMBL/GenBank/DDBJ databases">
        <title>Whole genome sequencing of endophytic Actinobacterium Micromonospora sp. MPMI6T.</title>
        <authorList>
            <person name="Evv R."/>
            <person name="Podile A.R."/>
        </authorList>
    </citation>
    <scope>NUCLEOTIDE SEQUENCE [LARGE SCALE GENOMIC DNA]</scope>
    <source>
        <strain evidence="2 3">MPMI6</strain>
    </source>
</reference>
<evidence type="ECO:0000313" key="2">
    <source>
        <dbReference type="EMBL" id="MBO4209842.1"/>
    </source>
</evidence>
<organism evidence="2 3">
    <name type="scientific">Micromonospora echinofusca</name>
    <dbReference type="NCBI Taxonomy" id="47858"/>
    <lineage>
        <taxon>Bacteria</taxon>
        <taxon>Bacillati</taxon>
        <taxon>Actinomycetota</taxon>
        <taxon>Actinomycetes</taxon>
        <taxon>Micromonosporales</taxon>
        <taxon>Micromonosporaceae</taxon>
        <taxon>Micromonospora</taxon>
    </lineage>
</organism>